<reference evidence="2" key="1">
    <citation type="submission" date="2016-03" db="EMBL/GenBank/DDBJ databases">
        <title>Characterization of Acinetobacter baumannii phage vB_AbaM_ME3.</title>
        <authorList>
            <person name="Buttimer C.T.H."/>
            <person name="Elbreki M."/>
            <person name="Coffey A."/>
        </authorList>
    </citation>
    <scope>NUCLEOTIDE SEQUENCE [LARGE SCALE GENOMIC DNA]</scope>
</reference>
<evidence type="ECO:0000313" key="2">
    <source>
        <dbReference type="Proteomes" id="UP000225947"/>
    </source>
</evidence>
<sequence length="115" mass="13713">MNTLSRFKINHSIRMCLDMYSRLLKIKDIYKSVYISDSTYAEDCLGFYRVPPSKYDLKDSVWFKINQCIIYIDGQVMRKSFETDYVFGPKSIRYGLLPLIDFKEPYKIIDCKPHE</sequence>
<keyword evidence="2" id="KW-1185">Reference proteome</keyword>
<name>A0A172Q0J6_9CAUD</name>
<proteinExistence type="predicted"/>
<dbReference type="Proteomes" id="UP000225947">
    <property type="component" value="Segment"/>
</dbReference>
<dbReference type="EMBL" id="KU935715">
    <property type="protein sequence ID" value="AND75381.1"/>
    <property type="molecule type" value="Genomic_DNA"/>
</dbReference>
<organism evidence="1 2">
    <name type="scientific">Acinetobacter phage vB_AbaM_ME3</name>
    <dbReference type="NCBI Taxonomy" id="1837876"/>
    <lineage>
        <taxon>Viruses</taxon>
        <taxon>Duplodnaviria</taxon>
        <taxon>Heunggongvirae</taxon>
        <taxon>Uroviricota</taxon>
        <taxon>Caudoviricetes</taxon>
        <taxon>Metrivirus</taxon>
        <taxon>Metrivirus ME3</taxon>
    </lineage>
</organism>
<accession>A0A172Q0J6</accession>
<gene>
    <name evidence="1" type="ORF">ME3_220</name>
</gene>
<evidence type="ECO:0000313" key="1">
    <source>
        <dbReference type="EMBL" id="AND75381.1"/>
    </source>
</evidence>
<protein>
    <submittedName>
        <fullName evidence="1">Uncharacterized protein</fullName>
    </submittedName>
</protein>